<keyword evidence="3" id="KW-0812">Transmembrane</keyword>
<feature type="domain" description="Copper type II ascorbate-dependent monooxygenase C-terminal" evidence="5">
    <location>
        <begin position="169"/>
        <end position="315"/>
    </location>
</feature>
<dbReference type="PANTHER" id="PTHR10157:SF23">
    <property type="entry name" value="MOXD1 HOMOLOG 1"/>
    <property type="match status" value="1"/>
</dbReference>
<dbReference type="Proteomes" id="UP000663865">
    <property type="component" value="Unassembled WGS sequence"/>
</dbReference>
<evidence type="ECO:0000259" key="4">
    <source>
        <dbReference type="Pfam" id="PF01082"/>
    </source>
</evidence>
<dbReference type="Pfam" id="PF01082">
    <property type="entry name" value="Cu2_monooxygen"/>
    <property type="match status" value="1"/>
</dbReference>
<dbReference type="EMBL" id="CAJNYT010000454">
    <property type="protein sequence ID" value="CAF3350636.1"/>
    <property type="molecule type" value="Genomic_DNA"/>
</dbReference>
<evidence type="ECO:0000259" key="5">
    <source>
        <dbReference type="Pfam" id="PF03712"/>
    </source>
</evidence>
<dbReference type="InterPro" id="IPR000323">
    <property type="entry name" value="Cu2_ascorb_mOase_N"/>
</dbReference>
<dbReference type="Proteomes" id="UP000663872">
    <property type="component" value="Unassembled WGS sequence"/>
</dbReference>
<dbReference type="Proteomes" id="UP000663862">
    <property type="component" value="Unassembled WGS sequence"/>
</dbReference>
<feature type="domain" description="Copper type II ascorbate-dependent monooxygenase N-terminal" evidence="4">
    <location>
        <begin position="29"/>
        <end position="145"/>
    </location>
</feature>
<accession>A0A821GTY8</accession>
<dbReference type="GO" id="GO:0006589">
    <property type="term" value="P:octopamine biosynthetic process"/>
    <property type="evidence" value="ECO:0007669"/>
    <property type="project" value="TreeGrafter"/>
</dbReference>
<keyword evidence="2" id="KW-0325">Glycoprotein</keyword>
<evidence type="ECO:0000256" key="1">
    <source>
        <dbReference type="ARBA" id="ARBA00023157"/>
    </source>
</evidence>
<dbReference type="EMBL" id="CAJNYV010001871">
    <property type="protein sequence ID" value="CAF3441804.1"/>
    <property type="molecule type" value="Genomic_DNA"/>
</dbReference>
<dbReference type="EMBL" id="CAJOBS010001406">
    <property type="protein sequence ID" value="CAF4727261.1"/>
    <property type="molecule type" value="Genomic_DNA"/>
</dbReference>
<keyword evidence="3" id="KW-0472">Membrane</keyword>
<dbReference type="Proteomes" id="UP000663833">
    <property type="component" value="Unassembled WGS sequence"/>
</dbReference>
<dbReference type="OrthoDB" id="10003276at2759"/>
<evidence type="ECO:0000313" key="14">
    <source>
        <dbReference type="EMBL" id="CAF4672018.1"/>
    </source>
</evidence>
<dbReference type="GO" id="GO:0005507">
    <property type="term" value="F:copper ion binding"/>
    <property type="evidence" value="ECO:0007669"/>
    <property type="project" value="InterPro"/>
</dbReference>
<dbReference type="EMBL" id="CAJOBO010000009">
    <property type="protein sequence ID" value="CAF4092589.1"/>
    <property type="molecule type" value="Genomic_DNA"/>
</dbReference>
<dbReference type="Proteomes" id="UP000663825">
    <property type="component" value="Unassembled WGS sequence"/>
</dbReference>
<dbReference type="Pfam" id="PF03712">
    <property type="entry name" value="Cu2_monoox_C"/>
    <property type="match status" value="1"/>
</dbReference>
<dbReference type="Proteomes" id="UP000663848">
    <property type="component" value="Unassembled WGS sequence"/>
</dbReference>
<dbReference type="Gene3D" id="2.60.120.310">
    <property type="entry name" value="Copper type II, ascorbate-dependent monooxygenase, N-terminal domain"/>
    <property type="match status" value="1"/>
</dbReference>
<dbReference type="GO" id="GO:0030667">
    <property type="term" value="C:secretory granule membrane"/>
    <property type="evidence" value="ECO:0007669"/>
    <property type="project" value="TreeGrafter"/>
</dbReference>
<dbReference type="GO" id="GO:0004500">
    <property type="term" value="F:dopamine beta-monooxygenase activity"/>
    <property type="evidence" value="ECO:0007669"/>
    <property type="project" value="InterPro"/>
</dbReference>
<proteinExistence type="predicted"/>
<gene>
    <name evidence="10" type="ORF">FME351_LOCUS27494</name>
    <name evidence="7" type="ORF">GRG538_LOCUS5489</name>
    <name evidence="11" type="ORF">HFQ381_LOCUS432</name>
    <name evidence="9" type="ORF">KIK155_LOCUS11707</name>
    <name evidence="6" type="ORF">LUA448_LOCUS3262</name>
    <name evidence="14" type="ORF">QYT958_LOCUS16114</name>
    <name evidence="8" type="ORF">TIS948_LOCUS26894</name>
    <name evidence="15" type="ORF">TOA249_LOCUS18663</name>
    <name evidence="12" type="ORF">TSG867_LOCUS943</name>
    <name evidence="13" type="ORF">UJA718_LOCUS15342</name>
</gene>
<evidence type="ECO:0000313" key="15">
    <source>
        <dbReference type="EMBL" id="CAF4727261.1"/>
    </source>
</evidence>
<dbReference type="GO" id="GO:0042421">
    <property type="term" value="P:norepinephrine biosynthetic process"/>
    <property type="evidence" value="ECO:0007669"/>
    <property type="project" value="TreeGrafter"/>
</dbReference>
<dbReference type="EMBL" id="CAJNYD010000132">
    <property type="protein sequence ID" value="CAF3221079.1"/>
    <property type="molecule type" value="Genomic_DNA"/>
</dbReference>
<evidence type="ECO:0000313" key="6">
    <source>
        <dbReference type="EMBL" id="CAF3221079.1"/>
    </source>
</evidence>
<evidence type="ECO:0000313" key="8">
    <source>
        <dbReference type="EMBL" id="CAF3391620.1"/>
    </source>
</evidence>
<organism evidence="14 16">
    <name type="scientific">Rotaria socialis</name>
    <dbReference type="NCBI Taxonomy" id="392032"/>
    <lineage>
        <taxon>Eukaryota</taxon>
        <taxon>Metazoa</taxon>
        <taxon>Spiralia</taxon>
        <taxon>Gnathifera</taxon>
        <taxon>Rotifera</taxon>
        <taxon>Eurotatoria</taxon>
        <taxon>Bdelloidea</taxon>
        <taxon>Philodinida</taxon>
        <taxon>Philodinidae</taxon>
        <taxon>Rotaria</taxon>
    </lineage>
</organism>
<evidence type="ECO:0000313" key="9">
    <source>
        <dbReference type="EMBL" id="CAF3441804.1"/>
    </source>
</evidence>
<evidence type="ECO:0000313" key="17">
    <source>
        <dbReference type="Proteomes" id="UP000663873"/>
    </source>
</evidence>
<dbReference type="EMBL" id="CAJNYU010003734">
    <property type="protein sequence ID" value="CAF3697640.1"/>
    <property type="molecule type" value="Genomic_DNA"/>
</dbReference>
<dbReference type="EMBL" id="CAJOBP010002258">
    <property type="protein sequence ID" value="CAF4344063.1"/>
    <property type="molecule type" value="Genomic_DNA"/>
</dbReference>
<evidence type="ECO:0000256" key="3">
    <source>
        <dbReference type="SAM" id="Phobius"/>
    </source>
</evidence>
<dbReference type="InterPro" id="IPR024548">
    <property type="entry name" value="Cu2_monoox_C"/>
</dbReference>
<keyword evidence="3" id="KW-1133">Transmembrane helix</keyword>
<dbReference type="Gene3D" id="2.60.120.230">
    <property type="match status" value="1"/>
</dbReference>
<dbReference type="EMBL" id="CAJNXB010004776">
    <property type="protein sequence ID" value="CAF3391620.1"/>
    <property type="molecule type" value="Genomic_DNA"/>
</dbReference>
<dbReference type="EMBL" id="CAJOBR010002303">
    <property type="protein sequence ID" value="CAF4672018.1"/>
    <property type="molecule type" value="Genomic_DNA"/>
</dbReference>
<dbReference type="PANTHER" id="PTHR10157">
    <property type="entry name" value="DOPAMINE BETA HYDROXYLASE RELATED"/>
    <property type="match status" value="1"/>
</dbReference>
<evidence type="ECO:0000313" key="11">
    <source>
        <dbReference type="EMBL" id="CAF4092589.1"/>
    </source>
</evidence>
<dbReference type="Proteomes" id="UP000663869">
    <property type="component" value="Unassembled WGS sequence"/>
</dbReference>
<evidence type="ECO:0000313" key="16">
    <source>
        <dbReference type="Proteomes" id="UP000663848"/>
    </source>
</evidence>
<dbReference type="Proteomes" id="UP000663838">
    <property type="component" value="Unassembled WGS sequence"/>
</dbReference>
<dbReference type="Proteomes" id="UP000663851">
    <property type="component" value="Unassembled WGS sequence"/>
</dbReference>
<dbReference type="InterPro" id="IPR036939">
    <property type="entry name" value="Cu2_ascorb_mOase_N_sf"/>
</dbReference>
<dbReference type="InterPro" id="IPR014784">
    <property type="entry name" value="Cu2_ascorb_mOase-like_C"/>
</dbReference>
<comment type="caution">
    <text evidence="14">The sequence shown here is derived from an EMBL/GenBank/DDBJ whole genome shotgun (WGS) entry which is preliminary data.</text>
</comment>
<sequence>MFLRIHIISVSFFIGYVLSEDILLPSFIMDTQPLSAQSSFYLCHLHQLKNSNDLFLQGYNIINGAHTGHVHHLLLYECSIKDNLIYSGLCGIYNARLMPSSVYRYCQTRIIIAWARGGQLNYDYPIKTGLKMISSTQLLLEVHFEPSIPHNHSIGIQLRFYPLNEKPQYEVGVLTLGTLANSPLFLPPSLNTISFPTYCFNDCLKGFLKNNLVINMFSILVHAHQRATRIILEKNNNFDRLIDQNPFKFHQQEMIYFHKPYPQINSTNELSLICYYSTQNDHLKGIYGGYDSNNEMCQAFIYYYPKVESFPLCLSLPVYKNKHLMNNKRNWTNKLSLFIKDELESNINHLSLCGDNIYFNQSNKTMLQTKLYQRSMKNFKQYSYVYLRFSSIFYTTITSILLISIIYCYLIINKCLHSFSNGGTL</sequence>
<reference evidence="14" key="1">
    <citation type="submission" date="2021-02" db="EMBL/GenBank/DDBJ databases">
        <authorList>
            <person name="Nowell W R."/>
        </authorList>
    </citation>
    <scope>NUCLEOTIDE SEQUENCE</scope>
</reference>
<feature type="transmembrane region" description="Helical" evidence="3">
    <location>
        <begin position="392"/>
        <end position="412"/>
    </location>
</feature>
<dbReference type="GO" id="GO:0042420">
    <property type="term" value="P:dopamine catabolic process"/>
    <property type="evidence" value="ECO:0007669"/>
    <property type="project" value="TreeGrafter"/>
</dbReference>
<keyword evidence="17" id="KW-1185">Reference proteome</keyword>
<evidence type="ECO:0000313" key="7">
    <source>
        <dbReference type="EMBL" id="CAF3350636.1"/>
    </source>
</evidence>
<evidence type="ECO:0000313" key="10">
    <source>
        <dbReference type="EMBL" id="CAF3697640.1"/>
    </source>
</evidence>
<dbReference type="Proteomes" id="UP000663873">
    <property type="component" value="Unassembled WGS sequence"/>
</dbReference>
<evidence type="ECO:0000313" key="13">
    <source>
        <dbReference type="EMBL" id="CAF4344063.1"/>
    </source>
</evidence>
<name>A0A821GTY8_9BILA</name>
<dbReference type="InterPro" id="IPR008977">
    <property type="entry name" value="PHM/PNGase_F_dom_sf"/>
</dbReference>
<evidence type="ECO:0000256" key="2">
    <source>
        <dbReference type="ARBA" id="ARBA00023180"/>
    </source>
</evidence>
<dbReference type="InterPro" id="IPR000945">
    <property type="entry name" value="DBH-like"/>
</dbReference>
<dbReference type="AlphaFoldDB" id="A0A821GTY8"/>
<dbReference type="SUPFAM" id="SSF49742">
    <property type="entry name" value="PHM/PNGase F"/>
    <property type="match status" value="2"/>
</dbReference>
<evidence type="ECO:0000313" key="12">
    <source>
        <dbReference type="EMBL" id="CAF4215172.1"/>
    </source>
</evidence>
<keyword evidence="1" id="KW-1015">Disulfide bond</keyword>
<protein>
    <submittedName>
        <fullName evidence="14">Uncharacterized protein</fullName>
    </submittedName>
</protein>
<dbReference type="GO" id="GO:0005615">
    <property type="term" value="C:extracellular space"/>
    <property type="evidence" value="ECO:0007669"/>
    <property type="project" value="TreeGrafter"/>
</dbReference>
<dbReference type="EMBL" id="CAJOBQ010000019">
    <property type="protein sequence ID" value="CAF4215172.1"/>
    <property type="molecule type" value="Genomic_DNA"/>
</dbReference>